<reference evidence="2" key="1">
    <citation type="journal article" date="2015" name="Nature">
        <title>Complex archaea that bridge the gap between prokaryotes and eukaryotes.</title>
        <authorList>
            <person name="Spang A."/>
            <person name="Saw J.H."/>
            <person name="Jorgensen S.L."/>
            <person name="Zaremba-Niedzwiedzka K."/>
            <person name="Martijn J."/>
            <person name="Lind A.E."/>
            <person name="van Eijk R."/>
            <person name="Schleper C."/>
            <person name="Guy L."/>
            <person name="Ettema T.J."/>
        </authorList>
    </citation>
    <scope>NUCLEOTIDE SEQUENCE</scope>
</reference>
<gene>
    <name evidence="2" type="ORF">LCGC14_0982080</name>
</gene>
<evidence type="ECO:0000313" key="2">
    <source>
        <dbReference type="EMBL" id="KKN15816.1"/>
    </source>
</evidence>
<comment type="caution">
    <text evidence="2">The sequence shown here is derived from an EMBL/GenBank/DDBJ whole genome shotgun (WGS) entry which is preliminary data.</text>
</comment>
<protein>
    <submittedName>
        <fullName evidence="2">Uncharacterized protein</fullName>
    </submittedName>
</protein>
<evidence type="ECO:0000256" key="1">
    <source>
        <dbReference type="SAM" id="MobiDB-lite"/>
    </source>
</evidence>
<sequence length="95" mass="10227">MRRGHVPPRCRGVHPDGSRCSWPASHRDHPLCRRGSAPHPASGATPLTAQRLTPNPGPPLGWDRGQQDVCQVYLPVAQVTLTAGPHVGPEGGRKY</sequence>
<name>A0A0F9QRQ1_9ZZZZ</name>
<dbReference type="AlphaFoldDB" id="A0A0F9QRQ1"/>
<feature type="compositionally biased region" description="Basic residues" evidence="1">
    <location>
        <begin position="1"/>
        <end position="12"/>
    </location>
</feature>
<accession>A0A0F9QRQ1</accession>
<feature type="region of interest" description="Disordered" evidence="1">
    <location>
        <begin position="1"/>
        <end position="64"/>
    </location>
</feature>
<dbReference type="EMBL" id="LAZR01003674">
    <property type="protein sequence ID" value="KKN15816.1"/>
    <property type="molecule type" value="Genomic_DNA"/>
</dbReference>
<organism evidence="2">
    <name type="scientific">marine sediment metagenome</name>
    <dbReference type="NCBI Taxonomy" id="412755"/>
    <lineage>
        <taxon>unclassified sequences</taxon>
        <taxon>metagenomes</taxon>
        <taxon>ecological metagenomes</taxon>
    </lineage>
</organism>
<proteinExistence type="predicted"/>